<accession>A0A1H1SP95</accession>
<keyword evidence="4" id="KW-0238">DNA-binding</keyword>
<evidence type="ECO:0000256" key="3">
    <source>
        <dbReference type="ARBA" id="ARBA00023015"/>
    </source>
</evidence>
<dbReference type="Gene3D" id="1.10.10.10">
    <property type="entry name" value="Winged helix-like DNA-binding domain superfamily/Winged helix DNA-binding domain"/>
    <property type="match status" value="1"/>
</dbReference>
<sequence>MLREKQSFIYHLVMARPLEINLLRTFVMLIEEQSVTRAARRLNRTQPAISLQLGRLSEAVGRPLFERDLRHPRLTRHGEMLLPYARQMLKMHDDARSRLSSEEIAGRVTLGCPDLYAAFLLPVTLASFREAYPGIEVTVRCALSAQLSEEISTGRIDVALATRMPNVHPNVASITLLRTEPLVWLGAKSGTAFQEKTLPLALLPEGNLYRDYALSALNNAGRAWRIACVSESIAGMEAMALADAAVIVLAESVKVTGLRRLNERDGMPPLPPVDLVLWRRELGVFPAADHLAAHIERDIGGLARAPGAL</sequence>
<dbReference type="Gene3D" id="3.40.190.10">
    <property type="entry name" value="Periplasmic binding protein-like II"/>
    <property type="match status" value="2"/>
</dbReference>
<evidence type="ECO:0000313" key="8">
    <source>
        <dbReference type="Proteomes" id="UP000243904"/>
    </source>
</evidence>
<dbReference type="SUPFAM" id="SSF53850">
    <property type="entry name" value="Periplasmic binding protein-like II"/>
    <property type="match status" value="1"/>
</dbReference>
<dbReference type="AlphaFoldDB" id="A0A1H1SP95"/>
<name>A0A1H1SP95_9BRAD</name>
<evidence type="ECO:0000256" key="4">
    <source>
        <dbReference type="ARBA" id="ARBA00023125"/>
    </source>
</evidence>
<keyword evidence="5" id="KW-0804">Transcription</keyword>
<dbReference type="Pfam" id="PF03466">
    <property type="entry name" value="LysR_substrate"/>
    <property type="match status" value="1"/>
</dbReference>
<dbReference type="GO" id="GO:0003700">
    <property type="term" value="F:DNA-binding transcription factor activity"/>
    <property type="evidence" value="ECO:0007669"/>
    <property type="project" value="InterPro"/>
</dbReference>
<dbReference type="PRINTS" id="PR00039">
    <property type="entry name" value="HTHLYSR"/>
</dbReference>
<comment type="function">
    <text evidence="1">NodD regulates the expression of the nodABCFE genes which encode other nodulation proteins. NodD is also a negative regulator of its own expression. Binds flavonoids as inducers.</text>
</comment>
<dbReference type="InterPro" id="IPR036388">
    <property type="entry name" value="WH-like_DNA-bd_sf"/>
</dbReference>
<dbReference type="SUPFAM" id="SSF46785">
    <property type="entry name" value="Winged helix' DNA-binding domain"/>
    <property type="match status" value="1"/>
</dbReference>
<dbReference type="PROSITE" id="PS50931">
    <property type="entry name" value="HTH_LYSR"/>
    <property type="match status" value="1"/>
</dbReference>
<evidence type="ECO:0000259" key="6">
    <source>
        <dbReference type="PROSITE" id="PS50931"/>
    </source>
</evidence>
<dbReference type="InterPro" id="IPR005119">
    <property type="entry name" value="LysR_subst-bd"/>
</dbReference>
<dbReference type="InterPro" id="IPR050176">
    <property type="entry name" value="LTTR"/>
</dbReference>
<dbReference type="GO" id="GO:0003677">
    <property type="term" value="F:DNA binding"/>
    <property type="evidence" value="ECO:0007669"/>
    <property type="project" value="UniProtKB-KW"/>
</dbReference>
<comment type="similarity">
    <text evidence="2">Belongs to the LysR transcriptional regulatory family.</text>
</comment>
<proteinExistence type="inferred from homology"/>
<dbReference type="Proteomes" id="UP000243904">
    <property type="component" value="Chromosome I"/>
</dbReference>
<organism evidence="7 8">
    <name type="scientific">Bradyrhizobium canariense</name>
    <dbReference type="NCBI Taxonomy" id="255045"/>
    <lineage>
        <taxon>Bacteria</taxon>
        <taxon>Pseudomonadati</taxon>
        <taxon>Pseudomonadota</taxon>
        <taxon>Alphaproteobacteria</taxon>
        <taxon>Hyphomicrobiales</taxon>
        <taxon>Nitrobacteraceae</taxon>
        <taxon>Bradyrhizobium</taxon>
    </lineage>
</organism>
<evidence type="ECO:0000256" key="5">
    <source>
        <dbReference type="ARBA" id="ARBA00023163"/>
    </source>
</evidence>
<reference evidence="8" key="1">
    <citation type="submission" date="2016-10" db="EMBL/GenBank/DDBJ databases">
        <authorList>
            <person name="Varghese N."/>
            <person name="Submissions S."/>
        </authorList>
    </citation>
    <scope>NUCLEOTIDE SEQUENCE [LARGE SCALE GENOMIC DNA]</scope>
    <source>
        <strain evidence="8">GAS369</strain>
    </source>
</reference>
<evidence type="ECO:0000256" key="2">
    <source>
        <dbReference type="ARBA" id="ARBA00009437"/>
    </source>
</evidence>
<gene>
    <name evidence="7" type="ORF">SAMN05444158_2237</name>
</gene>
<evidence type="ECO:0000256" key="1">
    <source>
        <dbReference type="ARBA" id="ARBA00003502"/>
    </source>
</evidence>
<feature type="domain" description="HTH lysR-type" evidence="6">
    <location>
        <begin position="18"/>
        <end position="75"/>
    </location>
</feature>
<dbReference type="InterPro" id="IPR000847">
    <property type="entry name" value="LysR_HTH_N"/>
</dbReference>
<dbReference type="Pfam" id="PF00126">
    <property type="entry name" value="HTH_1"/>
    <property type="match status" value="1"/>
</dbReference>
<dbReference type="PANTHER" id="PTHR30579">
    <property type="entry name" value="TRANSCRIPTIONAL REGULATOR"/>
    <property type="match status" value="1"/>
</dbReference>
<evidence type="ECO:0000313" key="7">
    <source>
        <dbReference type="EMBL" id="SDS49693.1"/>
    </source>
</evidence>
<dbReference type="InterPro" id="IPR036390">
    <property type="entry name" value="WH_DNA-bd_sf"/>
</dbReference>
<keyword evidence="8" id="KW-1185">Reference proteome</keyword>
<protein>
    <submittedName>
        <fullName evidence="7">Transcriptional regulator, LysR family</fullName>
    </submittedName>
</protein>
<dbReference type="EMBL" id="LT629750">
    <property type="protein sequence ID" value="SDS49693.1"/>
    <property type="molecule type" value="Genomic_DNA"/>
</dbReference>
<dbReference type="PANTHER" id="PTHR30579:SF7">
    <property type="entry name" value="HTH-TYPE TRANSCRIPTIONAL REGULATOR LRHA-RELATED"/>
    <property type="match status" value="1"/>
</dbReference>
<keyword evidence="3" id="KW-0805">Transcription regulation</keyword>